<feature type="transmembrane region" description="Helical" evidence="2">
    <location>
        <begin position="42"/>
        <end position="64"/>
    </location>
</feature>
<dbReference type="PANTHER" id="PTHR40115">
    <property type="entry name" value="INNER MEMBRANE PROTEIN WITH PEPSY TM HELIX"/>
    <property type="match status" value="1"/>
</dbReference>
<feature type="transmembrane region" description="Helical" evidence="2">
    <location>
        <begin position="222"/>
        <end position="241"/>
    </location>
</feature>
<proteinExistence type="predicted"/>
<name>A0AAU7CEW0_9BACT</name>
<protein>
    <submittedName>
        <fullName evidence="3">PepSY-associated TM helix domain-containing protein</fullName>
    </submittedName>
</protein>
<feature type="compositionally biased region" description="Polar residues" evidence="1">
    <location>
        <begin position="10"/>
        <end position="25"/>
    </location>
</feature>
<dbReference type="Pfam" id="PF16357">
    <property type="entry name" value="PepSY_TM_like_2"/>
    <property type="match status" value="1"/>
</dbReference>
<reference evidence="3" key="1">
    <citation type="submission" date="2024-05" db="EMBL/GenBank/DDBJ databases">
        <title>Planctomycetes of the genus Singulisphaera possess chitinolytic capabilities.</title>
        <authorList>
            <person name="Ivanova A."/>
        </authorList>
    </citation>
    <scope>NUCLEOTIDE SEQUENCE</scope>
    <source>
        <strain evidence="3">Ch08T</strain>
    </source>
</reference>
<keyword evidence="2" id="KW-0812">Transmembrane</keyword>
<dbReference type="PANTHER" id="PTHR40115:SF1">
    <property type="entry name" value="INNER MEMBRANE PROTEIN WITH PEPSY TM HELIX"/>
    <property type="match status" value="1"/>
</dbReference>
<feature type="region of interest" description="Disordered" evidence="1">
    <location>
        <begin position="1"/>
        <end position="28"/>
    </location>
</feature>
<dbReference type="InterPro" id="IPR032307">
    <property type="entry name" value="PepSY_TM-like_2"/>
</dbReference>
<dbReference type="EMBL" id="CP155447">
    <property type="protein sequence ID" value="XBH03771.1"/>
    <property type="molecule type" value="Genomic_DNA"/>
</dbReference>
<dbReference type="AlphaFoldDB" id="A0AAU7CEW0"/>
<organism evidence="3">
    <name type="scientific">Singulisphaera sp. Ch08</name>
    <dbReference type="NCBI Taxonomy" id="3120278"/>
    <lineage>
        <taxon>Bacteria</taxon>
        <taxon>Pseudomonadati</taxon>
        <taxon>Planctomycetota</taxon>
        <taxon>Planctomycetia</taxon>
        <taxon>Isosphaerales</taxon>
        <taxon>Isosphaeraceae</taxon>
        <taxon>Singulisphaera</taxon>
    </lineage>
</organism>
<evidence type="ECO:0000256" key="1">
    <source>
        <dbReference type="SAM" id="MobiDB-lite"/>
    </source>
</evidence>
<dbReference type="RefSeq" id="WP_406696511.1">
    <property type="nucleotide sequence ID" value="NZ_CP155447.1"/>
</dbReference>
<keyword evidence="2" id="KW-1133">Transmembrane helix</keyword>
<keyword evidence="2" id="KW-0472">Membrane</keyword>
<accession>A0AAU7CEW0</accession>
<gene>
    <name evidence="3" type="ORF">V5E97_36530</name>
</gene>
<sequence>MSSSSPPPSNTAAREQASDSPTPRSTVVAPSRGRKFRIKLAAFMRWIHIYLSLFGLAIVLFFSATGITLNHPGWFFGETERTIQIESDLNAKWLNLDVPEIGPEVEQDESRRVAKLEVVEHLRKVHGIRGALTELKVDEAECTVTFKGPGYAADVFIDRQSGHYQLSESYHGLIAILNDLHKGRDTGMVWSVVIDLSAILLIVVSMSGLILLFYIKRRRLPGLVTGLVGAAIVLVVYWVAIS</sequence>
<feature type="transmembrane region" description="Helical" evidence="2">
    <location>
        <begin position="188"/>
        <end position="215"/>
    </location>
</feature>
<evidence type="ECO:0000256" key="2">
    <source>
        <dbReference type="SAM" id="Phobius"/>
    </source>
</evidence>
<evidence type="ECO:0000313" key="3">
    <source>
        <dbReference type="EMBL" id="XBH03771.1"/>
    </source>
</evidence>